<dbReference type="SUPFAM" id="SSF51445">
    <property type="entry name" value="(Trans)glycosidases"/>
    <property type="match status" value="1"/>
</dbReference>
<evidence type="ECO:0000259" key="4">
    <source>
        <dbReference type="Pfam" id="PF13802"/>
    </source>
</evidence>
<evidence type="ECO:0000259" key="6">
    <source>
        <dbReference type="Pfam" id="PF21365"/>
    </source>
</evidence>
<dbReference type="SUPFAM" id="SSF74650">
    <property type="entry name" value="Galactose mutarotase-like"/>
    <property type="match status" value="1"/>
</dbReference>
<evidence type="ECO:0000259" key="3">
    <source>
        <dbReference type="Pfam" id="PF01055"/>
    </source>
</evidence>
<dbReference type="Gene3D" id="2.60.40.1760">
    <property type="entry name" value="glycosyl hydrolase (family 31)"/>
    <property type="match status" value="1"/>
</dbReference>
<sequence length="750" mass="83916">MPAASAVPNRPLTATNLSPLVERLTPWAVRVTLGAQSHDSLPATRVEDFQATGTEELTFTLQDSPYALAWSHQERPFLEDHPERAYVLSRAGALRHTRVQTPEEVTYGVGEVSGPLQKNGRRYTLTPRDALGYDPETGDPMYKHWPVIVNQRDGVWSALIYDQPQPMVIDCGCERHAYNGFYTFTEVQGDWLRYVVLAASTLPVLLERLTTLLGRPQMPPRWSLGYLASSMAYTDAPDPMQALLGFADEVRCRDVPCDGMHLSSGYSMHGGKRFVFEWNRQTVPDPDALIAGLHQRGIRTIANIKPALLLEHPKYVLLKEKGAFIRDQSGQAQVAMFWGGDGSWLDFTNPVAREWWQSQVSTEILGRGIDGVWNDNNEFSLDEPMFSAGGQPTYPSEQILGMAKASAAAQQEQSQRTNLRPFLITRSASLGVQRLAQTWSGDNITSWKNLKFNTAIGLGLGLSGYANNGHDVGGFVGEAPGAELLLRWIQHAVSYPRFSIHSWKNPPTEPWSYAETEDAAREAIRLRYRLLPYLYSLFYEHTQTGAPIQRPLLYEFPELQQDPGFDALLGPSLFFPQLAEGEREYSRTLPGEWYDFHSGQKYSDAFTVPAPLELTPLLVRSGAIVPLGAVTPYIAPELDTERTLLLYPGQDSETTFTLYEDDGQTLGHQQGQYAAIRFTLRCSSKRLELHSEVLHAGYQPTFDHLQIRLAVSDARLLNFTGDLTGMASADIFTMPFPKFHTPTQTSKEEL</sequence>
<dbReference type="InterPro" id="IPR048395">
    <property type="entry name" value="Glyco_hydro_31_C"/>
</dbReference>
<dbReference type="InterPro" id="IPR000322">
    <property type="entry name" value="Glyco_hydro_31_TIM"/>
</dbReference>
<feature type="domain" description="Glycoside hydrolase family 31 TIM barrel" evidence="3">
    <location>
        <begin position="216"/>
        <end position="537"/>
    </location>
</feature>
<evidence type="ECO:0000256" key="2">
    <source>
        <dbReference type="RuleBase" id="RU361185"/>
    </source>
</evidence>
<dbReference type="PANTHER" id="PTHR22762">
    <property type="entry name" value="ALPHA-GLUCOSIDASE"/>
    <property type="match status" value="1"/>
</dbReference>
<keyword evidence="8" id="KW-1185">Reference proteome</keyword>
<dbReference type="SUPFAM" id="SSF51011">
    <property type="entry name" value="Glycosyl hydrolase domain"/>
    <property type="match status" value="1"/>
</dbReference>
<feature type="domain" description="Glycosyl hydrolase family 31 C-terminal" evidence="6">
    <location>
        <begin position="545"/>
        <end position="625"/>
    </location>
</feature>
<dbReference type="Pfam" id="PF21365">
    <property type="entry name" value="Glyco_hydro_31_3rd"/>
    <property type="match status" value="1"/>
</dbReference>
<keyword evidence="2" id="KW-0326">Glycosidase</keyword>
<dbReference type="PANTHER" id="PTHR22762:SF165">
    <property type="entry name" value="PUTATIVE (AFU_ORTHOLOGUE AFUA_1G06560)-RELATED"/>
    <property type="match status" value="1"/>
</dbReference>
<keyword evidence="2" id="KW-0378">Hydrolase</keyword>
<dbReference type="InterPro" id="IPR033403">
    <property type="entry name" value="DUF5110"/>
</dbReference>
<accession>A0ABW5P5L8</accession>
<reference evidence="8" key="1">
    <citation type="journal article" date="2019" name="Int. J. Syst. Evol. Microbiol.">
        <title>The Global Catalogue of Microorganisms (GCM) 10K type strain sequencing project: providing services to taxonomists for standard genome sequencing and annotation.</title>
        <authorList>
            <consortium name="The Broad Institute Genomics Platform"/>
            <consortium name="The Broad Institute Genome Sequencing Center for Infectious Disease"/>
            <person name="Wu L."/>
            <person name="Ma J."/>
        </authorList>
    </citation>
    <scope>NUCLEOTIDE SEQUENCE [LARGE SCALE GENOMIC DNA]</scope>
    <source>
        <strain evidence="8">KCTC 33842</strain>
    </source>
</reference>
<gene>
    <name evidence="7" type="ORF">ACFSR9_13295</name>
</gene>
<dbReference type="Gene3D" id="3.20.20.80">
    <property type="entry name" value="Glycosidases"/>
    <property type="match status" value="1"/>
</dbReference>
<dbReference type="Pfam" id="PF13802">
    <property type="entry name" value="Gal_mutarotas_2"/>
    <property type="match status" value="1"/>
</dbReference>
<dbReference type="InterPro" id="IPR013780">
    <property type="entry name" value="Glyco_hydro_b"/>
</dbReference>
<comment type="caution">
    <text evidence="7">The sequence shown here is derived from an EMBL/GenBank/DDBJ whole genome shotgun (WGS) entry which is preliminary data.</text>
</comment>
<dbReference type="RefSeq" id="WP_386846559.1">
    <property type="nucleotide sequence ID" value="NZ_JBHUMK010000061.1"/>
</dbReference>
<dbReference type="Pfam" id="PF01055">
    <property type="entry name" value="Glyco_hydro_31_2nd"/>
    <property type="match status" value="1"/>
</dbReference>
<dbReference type="EMBL" id="JBHUMK010000061">
    <property type="protein sequence ID" value="MFD2610404.1"/>
    <property type="molecule type" value="Genomic_DNA"/>
</dbReference>
<dbReference type="InterPro" id="IPR017853">
    <property type="entry name" value="GH"/>
</dbReference>
<feature type="domain" description="Glycoside hydrolase family 31 N-terminal" evidence="4">
    <location>
        <begin position="36"/>
        <end position="170"/>
    </location>
</feature>
<organism evidence="7 8">
    <name type="scientific">Deinococcus taklimakanensis</name>
    <dbReference type="NCBI Taxonomy" id="536443"/>
    <lineage>
        <taxon>Bacteria</taxon>
        <taxon>Thermotogati</taxon>
        <taxon>Deinococcota</taxon>
        <taxon>Deinococci</taxon>
        <taxon>Deinococcales</taxon>
        <taxon>Deinococcaceae</taxon>
        <taxon>Deinococcus</taxon>
    </lineage>
</organism>
<evidence type="ECO:0000259" key="5">
    <source>
        <dbReference type="Pfam" id="PF17137"/>
    </source>
</evidence>
<protein>
    <submittedName>
        <fullName evidence="7">TIM-barrel domain-containing protein</fullName>
    </submittedName>
</protein>
<evidence type="ECO:0000256" key="1">
    <source>
        <dbReference type="ARBA" id="ARBA00007806"/>
    </source>
</evidence>
<name>A0ABW5P5L8_9DEIO</name>
<dbReference type="Proteomes" id="UP001597475">
    <property type="component" value="Unassembled WGS sequence"/>
</dbReference>
<proteinExistence type="inferred from homology"/>
<dbReference type="InterPro" id="IPR025887">
    <property type="entry name" value="Glyco_hydro_31_N_dom"/>
</dbReference>
<feature type="domain" description="DUF5110" evidence="5">
    <location>
        <begin position="641"/>
        <end position="709"/>
    </location>
</feature>
<dbReference type="Gene3D" id="2.60.40.1180">
    <property type="entry name" value="Golgi alpha-mannosidase II"/>
    <property type="match status" value="2"/>
</dbReference>
<evidence type="ECO:0000313" key="7">
    <source>
        <dbReference type="EMBL" id="MFD2610404.1"/>
    </source>
</evidence>
<dbReference type="Pfam" id="PF17137">
    <property type="entry name" value="DUF5110"/>
    <property type="match status" value="1"/>
</dbReference>
<comment type="similarity">
    <text evidence="1 2">Belongs to the glycosyl hydrolase 31 family.</text>
</comment>
<dbReference type="InterPro" id="IPR011013">
    <property type="entry name" value="Gal_mutarotase_sf_dom"/>
</dbReference>
<evidence type="ECO:0000313" key="8">
    <source>
        <dbReference type="Proteomes" id="UP001597475"/>
    </source>
</evidence>